<dbReference type="EMBL" id="MN739679">
    <property type="protein sequence ID" value="QHT20595.1"/>
    <property type="molecule type" value="Genomic_DNA"/>
</dbReference>
<evidence type="ECO:0000313" key="5">
    <source>
        <dbReference type="EMBL" id="QHT20595.1"/>
    </source>
</evidence>
<dbReference type="GO" id="GO:0008270">
    <property type="term" value="F:zinc ion binding"/>
    <property type="evidence" value="ECO:0007669"/>
    <property type="project" value="UniProtKB-KW"/>
</dbReference>
<dbReference type="PROSITE" id="PS50089">
    <property type="entry name" value="ZF_RING_2"/>
    <property type="match status" value="1"/>
</dbReference>
<dbReference type="InterPro" id="IPR051834">
    <property type="entry name" value="RING_finger_E3_ligase"/>
</dbReference>
<dbReference type="InterPro" id="IPR013083">
    <property type="entry name" value="Znf_RING/FYVE/PHD"/>
</dbReference>
<accession>A0A6C0DZK3</accession>
<dbReference type="GO" id="GO:0006511">
    <property type="term" value="P:ubiquitin-dependent protein catabolic process"/>
    <property type="evidence" value="ECO:0007669"/>
    <property type="project" value="TreeGrafter"/>
</dbReference>
<dbReference type="Pfam" id="PF13639">
    <property type="entry name" value="zf-RING_2"/>
    <property type="match status" value="1"/>
</dbReference>
<dbReference type="AlphaFoldDB" id="A0A6C0DZK3"/>
<name>A0A6C0DZK3_9ZZZZ</name>
<evidence type="ECO:0000256" key="1">
    <source>
        <dbReference type="ARBA" id="ARBA00022723"/>
    </source>
</evidence>
<dbReference type="InterPro" id="IPR001841">
    <property type="entry name" value="Znf_RING"/>
</dbReference>
<evidence type="ECO:0000259" key="4">
    <source>
        <dbReference type="PROSITE" id="PS50089"/>
    </source>
</evidence>
<proteinExistence type="predicted"/>
<dbReference type="SUPFAM" id="SSF57850">
    <property type="entry name" value="RING/U-box"/>
    <property type="match status" value="1"/>
</dbReference>
<keyword evidence="3" id="KW-0862">Zinc</keyword>
<reference evidence="5" key="1">
    <citation type="journal article" date="2020" name="Nature">
        <title>Giant virus diversity and host interactions through global metagenomics.</title>
        <authorList>
            <person name="Schulz F."/>
            <person name="Roux S."/>
            <person name="Paez-Espino D."/>
            <person name="Jungbluth S."/>
            <person name="Walsh D.A."/>
            <person name="Denef V.J."/>
            <person name="McMahon K.D."/>
            <person name="Konstantinidis K.T."/>
            <person name="Eloe-Fadrosh E.A."/>
            <person name="Kyrpides N.C."/>
            <person name="Woyke T."/>
        </authorList>
    </citation>
    <scope>NUCLEOTIDE SEQUENCE</scope>
    <source>
        <strain evidence="5">GVMAG-M-3300023174-68</strain>
    </source>
</reference>
<evidence type="ECO:0000256" key="3">
    <source>
        <dbReference type="ARBA" id="ARBA00022833"/>
    </source>
</evidence>
<dbReference type="GO" id="GO:0061630">
    <property type="term" value="F:ubiquitin protein ligase activity"/>
    <property type="evidence" value="ECO:0007669"/>
    <property type="project" value="TreeGrafter"/>
</dbReference>
<dbReference type="CDD" id="cd16454">
    <property type="entry name" value="RING-H2_PA-TM-RING"/>
    <property type="match status" value="1"/>
</dbReference>
<protein>
    <recommendedName>
        <fullName evidence="4">RING-type domain-containing protein</fullName>
    </recommendedName>
</protein>
<keyword evidence="2" id="KW-0863">Zinc-finger</keyword>
<dbReference type="PANTHER" id="PTHR45931:SF3">
    <property type="entry name" value="RING ZINC FINGER-CONTAINING PROTEIN"/>
    <property type="match status" value="1"/>
</dbReference>
<dbReference type="GO" id="GO:0005634">
    <property type="term" value="C:nucleus"/>
    <property type="evidence" value="ECO:0007669"/>
    <property type="project" value="TreeGrafter"/>
</dbReference>
<dbReference type="SMART" id="SM00184">
    <property type="entry name" value="RING"/>
    <property type="match status" value="1"/>
</dbReference>
<organism evidence="5">
    <name type="scientific">viral metagenome</name>
    <dbReference type="NCBI Taxonomy" id="1070528"/>
    <lineage>
        <taxon>unclassified sequences</taxon>
        <taxon>metagenomes</taxon>
        <taxon>organismal metagenomes</taxon>
    </lineage>
</organism>
<evidence type="ECO:0000256" key="2">
    <source>
        <dbReference type="ARBA" id="ARBA00022771"/>
    </source>
</evidence>
<sequence length="182" mass="22042">MDDFIENLYEEWIDEFNLTPLTTERFSEFDEAIRLNQSLVNNMTNVRRRIMENDFTNVQNIYNNTRINSDQAFWRDFFNMIFYMNVGWNSLDEDDSNIFEDVKVTMTQEQFNTLNKKKVDKNNLIEYEGRECNICMDTYKLDEIIIKLGCNHLFHKNCIKDWLCKEKITCPVCRKDVREHKI</sequence>
<dbReference type="PANTHER" id="PTHR45931">
    <property type="entry name" value="SI:CH211-59O9.10"/>
    <property type="match status" value="1"/>
</dbReference>
<keyword evidence="1" id="KW-0479">Metal-binding</keyword>
<dbReference type="Gene3D" id="3.30.40.10">
    <property type="entry name" value="Zinc/RING finger domain, C3HC4 (zinc finger)"/>
    <property type="match status" value="1"/>
</dbReference>
<feature type="domain" description="RING-type" evidence="4">
    <location>
        <begin position="132"/>
        <end position="174"/>
    </location>
</feature>